<dbReference type="GO" id="GO:0055085">
    <property type="term" value="P:transmembrane transport"/>
    <property type="evidence" value="ECO:0007669"/>
    <property type="project" value="InterPro"/>
</dbReference>
<organism evidence="10 11">
    <name type="scientific">Tsukamurella tyrosinosolvens</name>
    <dbReference type="NCBI Taxonomy" id="57704"/>
    <lineage>
        <taxon>Bacteria</taxon>
        <taxon>Bacillati</taxon>
        <taxon>Actinomycetota</taxon>
        <taxon>Actinomycetes</taxon>
        <taxon>Mycobacteriales</taxon>
        <taxon>Tsukamurellaceae</taxon>
        <taxon>Tsukamurella</taxon>
    </lineage>
</organism>
<evidence type="ECO:0000313" key="10">
    <source>
        <dbReference type="EMBL" id="SEC37717.1"/>
    </source>
</evidence>
<feature type="transmembrane region" description="Helical" evidence="8">
    <location>
        <begin position="101"/>
        <end position="122"/>
    </location>
</feature>
<evidence type="ECO:0000256" key="8">
    <source>
        <dbReference type="SAM" id="Phobius"/>
    </source>
</evidence>
<dbReference type="InterPro" id="IPR004841">
    <property type="entry name" value="AA-permease/SLC12A_dom"/>
</dbReference>
<keyword evidence="4 8" id="KW-0812">Transmembrane</keyword>
<keyword evidence="7 8" id="KW-0472">Membrane</keyword>
<feature type="transmembrane region" description="Helical" evidence="8">
    <location>
        <begin position="425"/>
        <end position="446"/>
    </location>
</feature>
<dbReference type="FunFam" id="1.20.1740.10:FF:000001">
    <property type="entry name" value="Amino acid permease"/>
    <property type="match status" value="1"/>
</dbReference>
<dbReference type="GO" id="GO:0016020">
    <property type="term" value="C:membrane"/>
    <property type="evidence" value="ECO:0007669"/>
    <property type="project" value="UniProtKB-SubCell"/>
</dbReference>
<feature type="transmembrane region" description="Helical" evidence="8">
    <location>
        <begin position="128"/>
        <end position="149"/>
    </location>
</feature>
<keyword evidence="11" id="KW-1185">Reference proteome</keyword>
<dbReference type="PANTHER" id="PTHR43495">
    <property type="entry name" value="GABA PERMEASE"/>
    <property type="match status" value="1"/>
</dbReference>
<protein>
    <submittedName>
        <fullName evidence="10">L-asparagine permease</fullName>
    </submittedName>
</protein>
<keyword evidence="6 8" id="KW-1133">Transmembrane helix</keyword>
<dbReference type="STRING" id="57704.SAMN04489793_2142"/>
<dbReference type="GO" id="GO:0006865">
    <property type="term" value="P:amino acid transport"/>
    <property type="evidence" value="ECO:0007669"/>
    <property type="project" value="UniProtKB-KW"/>
</dbReference>
<evidence type="ECO:0000256" key="1">
    <source>
        <dbReference type="ARBA" id="ARBA00004141"/>
    </source>
</evidence>
<feature type="transmembrane region" description="Helical" evidence="8">
    <location>
        <begin position="51"/>
        <end position="70"/>
    </location>
</feature>
<dbReference type="OrthoDB" id="5297508at2"/>
<name>A0A1H4S0Z8_TSUTY</name>
<feature type="transmembrane region" description="Helical" evidence="8">
    <location>
        <begin position="458"/>
        <end position="479"/>
    </location>
</feature>
<feature type="transmembrane region" description="Helical" evidence="8">
    <location>
        <begin position="385"/>
        <end position="404"/>
    </location>
</feature>
<dbReference type="EMBL" id="FNSA01000003">
    <property type="protein sequence ID" value="SEC37717.1"/>
    <property type="molecule type" value="Genomic_DNA"/>
</dbReference>
<feature type="transmembrane region" description="Helical" evidence="8">
    <location>
        <begin position="300"/>
        <end position="324"/>
    </location>
</feature>
<evidence type="ECO:0000313" key="11">
    <source>
        <dbReference type="Proteomes" id="UP000182241"/>
    </source>
</evidence>
<feature type="domain" description="Amino acid permease/ SLC12A" evidence="9">
    <location>
        <begin position="23"/>
        <end position="484"/>
    </location>
</feature>
<dbReference type="GeneID" id="300999019"/>
<evidence type="ECO:0000259" key="9">
    <source>
        <dbReference type="Pfam" id="PF00324"/>
    </source>
</evidence>
<feature type="transmembrane region" description="Helical" evidence="8">
    <location>
        <begin position="26"/>
        <end position="45"/>
    </location>
</feature>
<accession>A0A1H4S0Z8</accession>
<feature type="transmembrane region" description="Helical" evidence="8">
    <location>
        <begin position="161"/>
        <end position="182"/>
    </location>
</feature>
<evidence type="ECO:0000256" key="5">
    <source>
        <dbReference type="ARBA" id="ARBA00022970"/>
    </source>
</evidence>
<feature type="transmembrane region" description="Helical" evidence="8">
    <location>
        <begin position="352"/>
        <end position="373"/>
    </location>
</feature>
<keyword evidence="3" id="KW-0813">Transport</keyword>
<sequence>MTHSVDKFAAEQEGYKQTLGRRHVQMIAIGGAIGTGLFLGSASRLNSTGPALLFSYAFVGVIAFFLMRALGELVLYRQSSGAFVSYAREFFGEAAAYAAGWLYWIFWALTGVAELSAVAVYVRKWWELPNWISVIIALAVVLVINLLSARAFGEFEFWASVLKVAAIVVFLVVGLVIVVGQITVGEGEQAHKAGISNLWSNPGGFWPHSDTFGWIAPIVVMSGVVFAYAAIEMVGIAAGEMQNPQREVPKAVNSVILRIAVFYCGSIFLLVCILPTSQYGTRNAEGDLESPFVTVFERMGISWMATLINGVLIVAAMSSLNAGLYTTGRMLRSLAASREAPNMFMKMSKSGVPATGIIVTSIFYVLGAVLNALVPGHAFDIALEASAIAVVGVWSLIFLCHIRYRKLSDAGIVTKSPFRAPLAPFMSYVGLVFLFLVLVGMAYSGYKSDGGFWDKTNLIVVILGIPAFVAILAIGWIAVKPKVLEHTGGDLSPSWSLKDAPKK</sequence>
<evidence type="ECO:0000256" key="2">
    <source>
        <dbReference type="ARBA" id="ARBA00008583"/>
    </source>
</evidence>
<dbReference type="Pfam" id="PF00324">
    <property type="entry name" value="AA_permease"/>
    <property type="match status" value="1"/>
</dbReference>
<keyword evidence="5" id="KW-0029">Amino-acid transport</keyword>
<comment type="similarity">
    <text evidence="2">Belongs to the amino acid-polyamine-organocation (APC) superfamily. Amino acid transporter (AAT) (TC 2.A.3.1) family.</text>
</comment>
<evidence type="ECO:0000256" key="6">
    <source>
        <dbReference type="ARBA" id="ARBA00022989"/>
    </source>
</evidence>
<evidence type="ECO:0000256" key="3">
    <source>
        <dbReference type="ARBA" id="ARBA00022448"/>
    </source>
</evidence>
<dbReference type="RefSeq" id="WP_068524992.1">
    <property type="nucleotide sequence ID" value="NZ_CBDRGN010000001.1"/>
</dbReference>
<proteinExistence type="inferred from homology"/>
<dbReference type="Gene3D" id="1.20.1740.10">
    <property type="entry name" value="Amino acid/polyamine transporter I"/>
    <property type="match status" value="1"/>
</dbReference>
<dbReference type="PIRSF" id="PIRSF006060">
    <property type="entry name" value="AA_transporter"/>
    <property type="match status" value="1"/>
</dbReference>
<comment type="subcellular location">
    <subcellularLocation>
        <location evidence="1">Membrane</location>
        <topology evidence="1">Multi-pass membrane protein</topology>
    </subcellularLocation>
</comment>
<evidence type="ECO:0000256" key="4">
    <source>
        <dbReference type="ARBA" id="ARBA00022692"/>
    </source>
</evidence>
<dbReference type="PANTHER" id="PTHR43495:SF1">
    <property type="entry name" value="L-ASPARAGINE PERMEASE"/>
    <property type="match status" value="1"/>
</dbReference>
<reference evidence="11" key="1">
    <citation type="submission" date="2016-10" db="EMBL/GenBank/DDBJ databases">
        <authorList>
            <person name="Varghese N."/>
            <person name="Submissions S."/>
        </authorList>
    </citation>
    <scope>NUCLEOTIDE SEQUENCE [LARGE SCALE GENOMIC DNA]</scope>
    <source>
        <strain evidence="11">DSM 44234</strain>
    </source>
</reference>
<feature type="transmembrane region" description="Helical" evidence="8">
    <location>
        <begin position="212"/>
        <end position="234"/>
    </location>
</feature>
<feature type="transmembrane region" description="Helical" evidence="8">
    <location>
        <begin position="255"/>
        <end position="280"/>
    </location>
</feature>
<gene>
    <name evidence="10" type="ORF">SAMN04489793_2142</name>
</gene>
<evidence type="ECO:0000256" key="7">
    <source>
        <dbReference type="ARBA" id="ARBA00023136"/>
    </source>
</evidence>
<dbReference type="Proteomes" id="UP000182241">
    <property type="component" value="Unassembled WGS sequence"/>
</dbReference>
<dbReference type="AlphaFoldDB" id="A0A1H4S0Z8"/>